<evidence type="ECO:0000313" key="3">
    <source>
        <dbReference type="EMBL" id="KAK2966316.1"/>
    </source>
</evidence>
<sequence>ADATLFTLLNKCNRTIWPGILPRPGFPGLMNGGLELKPLRSISIPAPRGWSGHFWARDGCIFNRFGKGNCTAGDCGGLLSCAGVRGAPPITLAEFGPGYGISLVDGYNIPISISPLRGLGNCAKIRCALPKFNLQCPTELQVRRNGQPAGCMSACMAFDKPAFCCTGAFNDSKLCQPTRYSKLFKGFCPTACTYRDDTATSNFMCKAADYLVSFCADATLFTLLNKCNRTIWPGILPRPGFPGLMNGGLELKPLRSISIPAPRGWSGHFWARDGCIFNRFGKGNCTAGDCGGLLSCAGVRGAPPITLAEFGPGYGISLVDGYNIPLSISPLGGLGICAKIRCALPKFNLQCPTELQVRRNGQPAGCMSACMAFDKPAFCCTGAFNDSKLCQPTRYSKLFKGFCPTASTYRDDTATSNFMCKGADYLVSFCADAAVFTLQNKCNKTTWPGILSGSGHPLLMNGGLELKSGDSINITAPDGWSGRFWGRDGCSFDQSGKGNCTTGDCGGVLQCAGAGGTPPASLAEFTLGTTLPDFYDVSLVDGYNIPISIVPHSVGSNCSVVSCLTDLNLKCPTALQVKRNGQVVACMSACMAFNKPEYCCSGAYNNPKVCQPSDYSRVFKAACPAAYSYPYDDATSTFTCKGADYSILFC</sequence>
<dbReference type="InterPro" id="IPR017949">
    <property type="entry name" value="Thaumatin_CS"/>
</dbReference>
<dbReference type="CDD" id="cd09218">
    <property type="entry name" value="TLP-PA"/>
    <property type="match status" value="1"/>
</dbReference>
<protein>
    <recommendedName>
        <fullName evidence="5">Thaumatin-like protein</fullName>
    </recommendedName>
</protein>
<dbReference type="FunFam" id="2.60.110.10:FF:000002">
    <property type="entry name" value="Thaumatin-like protein 1a"/>
    <property type="match status" value="3"/>
</dbReference>
<comment type="caution">
    <text evidence="3">The sequence shown here is derived from an EMBL/GenBank/DDBJ whole genome shotgun (WGS) entry which is preliminary data.</text>
</comment>
<dbReference type="InterPro" id="IPR001938">
    <property type="entry name" value="Thaumatin"/>
</dbReference>
<keyword evidence="2" id="KW-1015">Disulfide bond</keyword>
<proteinExistence type="inferred from homology"/>
<dbReference type="SMART" id="SM00205">
    <property type="entry name" value="THN"/>
    <property type="match status" value="3"/>
</dbReference>
<dbReference type="Pfam" id="PF00314">
    <property type="entry name" value="Thaumatin"/>
    <property type="match status" value="3"/>
</dbReference>
<accession>A0AA88U2I3</accession>
<dbReference type="SUPFAM" id="SSF49870">
    <property type="entry name" value="Osmotin, thaumatin-like protein"/>
    <property type="match status" value="3"/>
</dbReference>
<dbReference type="PROSITE" id="PS51367">
    <property type="entry name" value="THAUMATIN_2"/>
    <property type="match status" value="3"/>
</dbReference>
<dbReference type="PANTHER" id="PTHR31048">
    <property type="entry name" value="OS03G0233200 PROTEIN"/>
    <property type="match status" value="1"/>
</dbReference>
<dbReference type="InterPro" id="IPR037176">
    <property type="entry name" value="Osmotin/thaumatin-like_sf"/>
</dbReference>
<dbReference type="AlphaFoldDB" id="A0AA88U2I3"/>
<keyword evidence="4" id="KW-1185">Reference proteome</keyword>
<comment type="similarity">
    <text evidence="1">Belongs to the thaumatin family.</text>
</comment>
<dbReference type="PROSITE" id="PS00316">
    <property type="entry name" value="THAUMATIN_1"/>
    <property type="match status" value="1"/>
</dbReference>
<evidence type="ECO:0000256" key="2">
    <source>
        <dbReference type="ARBA" id="ARBA00023157"/>
    </source>
</evidence>
<evidence type="ECO:0000313" key="4">
    <source>
        <dbReference type="Proteomes" id="UP001187471"/>
    </source>
</evidence>
<feature type="non-terminal residue" evidence="3">
    <location>
        <position position="650"/>
    </location>
</feature>
<organism evidence="3 4">
    <name type="scientific">Escallonia rubra</name>
    <dbReference type="NCBI Taxonomy" id="112253"/>
    <lineage>
        <taxon>Eukaryota</taxon>
        <taxon>Viridiplantae</taxon>
        <taxon>Streptophyta</taxon>
        <taxon>Embryophyta</taxon>
        <taxon>Tracheophyta</taxon>
        <taxon>Spermatophyta</taxon>
        <taxon>Magnoliopsida</taxon>
        <taxon>eudicotyledons</taxon>
        <taxon>Gunneridae</taxon>
        <taxon>Pentapetalae</taxon>
        <taxon>asterids</taxon>
        <taxon>campanulids</taxon>
        <taxon>Escalloniales</taxon>
        <taxon>Escalloniaceae</taxon>
        <taxon>Escallonia</taxon>
    </lineage>
</organism>
<evidence type="ECO:0000256" key="1">
    <source>
        <dbReference type="ARBA" id="ARBA00010607"/>
    </source>
</evidence>
<dbReference type="Proteomes" id="UP001187471">
    <property type="component" value="Unassembled WGS sequence"/>
</dbReference>
<dbReference type="Gene3D" id="2.60.110.10">
    <property type="entry name" value="Thaumatin"/>
    <property type="match status" value="3"/>
</dbReference>
<dbReference type="EMBL" id="JAVXUO010003137">
    <property type="protein sequence ID" value="KAK2966316.1"/>
    <property type="molecule type" value="Genomic_DNA"/>
</dbReference>
<name>A0AA88U2I3_9ASTE</name>
<dbReference type="PRINTS" id="PR00347">
    <property type="entry name" value="THAUMATIN"/>
</dbReference>
<evidence type="ECO:0008006" key="5">
    <source>
        <dbReference type="Google" id="ProtNLM"/>
    </source>
</evidence>
<reference evidence="3" key="1">
    <citation type="submission" date="2022-12" db="EMBL/GenBank/DDBJ databases">
        <title>Draft genome assemblies for two species of Escallonia (Escalloniales).</title>
        <authorList>
            <person name="Chanderbali A."/>
            <person name="Dervinis C."/>
            <person name="Anghel I."/>
            <person name="Soltis D."/>
            <person name="Soltis P."/>
            <person name="Zapata F."/>
        </authorList>
    </citation>
    <scope>NUCLEOTIDE SEQUENCE</scope>
    <source>
        <strain evidence="3">UCBG92.1500</strain>
        <tissue evidence="3">Leaf</tissue>
    </source>
</reference>
<gene>
    <name evidence="3" type="ORF">RJ640_028962</name>
</gene>